<dbReference type="PANTHER" id="PTHR35563">
    <property type="entry name" value="BARREL METAL-DEPENDENT HYDROLASE, PUTATIVE (AFU_ORTHOLOGUE AFUA_1G16240)-RELATED"/>
    <property type="match status" value="1"/>
</dbReference>
<name>A0A1P8K255_9BURK</name>
<dbReference type="STRING" id="1842727.RD110_25105"/>
<dbReference type="EMBL" id="CP019236">
    <property type="protein sequence ID" value="APW40077.1"/>
    <property type="molecule type" value="Genomic_DNA"/>
</dbReference>
<dbReference type="Pfam" id="PF04909">
    <property type="entry name" value="Amidohydro_2"/>
    <property type="match status" value="1"/>
</dbReference>
<keyword evidence="3" id="KW-1185">Reference proteome</keyword>
<proteinExistence type="predicted"/>
<dbReference type="KEGG" id="rhy:RD110_25105"/>
<dbReference type="Gene3D" id="3.20.20.140">
    <property type="entry name" value="Metal-dependent hydrolases"/>
    <property type="match status" value="1"/>
</dbReference>
<dbReference type="AlphaFoldDB" id="A0A1P8K255"/>
<dbReference type="InterPro" id="IPR052358">
    <property type="entry name" value="Aro_Compnd_Degr_Hydrolases"/>
</dbReference>
<keyword evidence="2" id="KW-0378">Hydrolase</keyword>
<dbReference type="InterPro" id="IPR006680">
    <property type="entry name" value="Amidohydro-rel"/>
</dbReference>
<reference evidence="2 3" key="1">
    <citation type="submission" date="2017-01" db="EMBL/GenBank/DDBJ databases">
        <authorList>
            <person name="Mah S.A."/>
            <person name="Swanson W.J."/>
            <person name="Moy G.W."/>
            <person name="Vacquier V.D."/>
        </authorList>
    </citation>
    <scope>NUCLEOTIDE SEQUENCE [LARGE SCALE GENOMIC DNA]</scope>
    <source>
        <strain evidence="2 3">DCY110</strain>
    </source>
</reference>
<dbReference type="SUPFAM" id="SSF51556">
    <property type="entry name" value="Metallo-dependent hydrolases"/>
    <property type="match status" value="1"/>
</dbReference>
<dbReference type="OrthoDB" id="9787654at2"/>
<organism evidence="2 3">
    <name type="scientific">Rhodoferax koreensis</name>
    <dbReference type="NCBI Taxonomy" id="1842727"/>
    <lineage>
        <taxon>Bacteria</taxon>
        <taxon>Pseudomonadati</taxon>
        <taxon>Pseudomonadota</taxon>
        <taxon>Betaproteobacteria</taxon>
        <taxon>Burkholderiales</taxon>
        <taxon>Comamonadaceae</taxon>
        <taxon>Rhodoferax</taxon>
    </lineage>
</organism>
<gene>
    <name evidence="2" type="ORF">RD110_25105</name>
</gene>
<evidence type="ECO:0000313" key="2">
    <source>
        <dbReference type="EMBL" id="APW40077.1"/>
    </source>
</evidence>
<feature type="domain" description="Amidohydrolase-related" evidence="1">
    <location>
        <begin position="15"/>
        <end position="280"/>
    </location>
</feature>
<dbReference type="InterPro" id="IPR032466">
    <property type="entry name" value="Metal_Hydrolase"/>
</dbReference>
<protein>
    <submittedName>
        <fullName evidence="2">2-pyrone-4,6-dicarboxylate hydrolase</fullName>
    </submittedName>
</protein>
<accession>A0A1P8K255</accession>
<sequence length="280" mass="30336">MTGPATQIPIAQPKIDCHVHVFDPVNFPYAEDTFYRPSGHELATTDALEHVMASHGVQHAMIVGPNSGYNLDNRCLLDALKRGAGKFKGAAVVRNDIGRGELQDLQAQGVIGVTLNAALLGTDFFLDAAPLLQHLRDLGLWAAVQVQHDQLVAMQPMLVDSGVQLVFDHLGRPDPQAGVGQPGFAALLQLAGTGRAAVKLSSLVKTSTQPFPHRDAWPYVQALLEAYTPQALVWGSDWPFLRAPARIDYGPLLDLFGQLVPDAAARQAILWDTPKRLFGF</sequence>
<dbReference type="RefSeq" id="WP_076203299.1">
    <property type="nucleotide sequence ID" value="NZ_CP019236.1"/>
</dbReference>
<dbReference type="Proteomes" id="UP000186609">
    <property type="component" value="Chromosome"/>
</dbReference>
<dbReference type="GO" id="GO:0016787">
    <property type="term" value="F:hydrolase activity"/>
    <property type="evidence" value="ECO:0007669"/>
    <property type="project" value="UniProtKB-KW"/>
</dbReference>
<evidence type="ECO:0000259" key="1">
    <source>
        <dbReference type="Pfam" id="PF04909"/>
    </source>
</evidence>
<evidence type="ECO:0000313" key="3">
    <source>
        <dbReference type="Proteomes" id="UP000186609"/>
    </source>
</evidence>
<dbReference type="PANTHER" id="PTHR35563:SF2">
    <property type="entry name" value="BARREL METAL-DEPENDENT HYDROLASE, PUTATIVE (AFU_ORTHOLOGUE AFUA_1G16240)-RELATED"/>
    <property type="match status" value="1"/>
</dbReference>